<dbReference type="GO" id="GO:0003677">
    <property type="term" value="F:DNA binding"/>
    <property type="evidence" value="ECO:0007669"/>
    <property type="project" value="InterPro"/>
</dbReference>
<dbReference type="CDD" id="cd00067">
    <property type="entry name" value="GAL4"/>
    <property type="match status" value="1"/>
</dbReference>
<dbReference type="EMBL" id="SKBQ01000002">
    <property type="protein sequence ID" value="TPX14177.1"/>
    <property type="molecule type" value="Genomic_DNA"/>
</dbReference>
<dbReference type="Pfam" id="PF00172">
    <property type="entry name" value="Zn_clus"/>
    <property type="match status" value="1"/>
</dbReference>
<dbReference type="InterPro" id="IPR001138">
    <property type="entry name" value="Zn2Cys6_DnaBD"/>
</dbReference>
<comment type="caution">
    <text evidence="6">The sequence shown here is derived from an EMBL/GenBank/DDBJ whole genome shotgun (WGS) entry which is preliminary data.</text>
</comment>
<dbReference type="GO" id="GO:0005634">
    <property type="term" value="C:nucleus"/>
    <property type="evidence" value="ECO:0007669"/>
    <property type="project" value="UniProtKB-SubCell"/>
</dbReference>
<evidence type="ECO:0000259" key="5">
    <source>
        <dbReference type="PROSITE" id="PS50048"/>
    </source>
</evidence>
<feature type="region of interest" description="Disordered" evidence="4">
    <location>
        <begin position="886"/>
        <end position="967"/>
    </location>
</feature>
<feature type="compositionally biased region" description="Low complexity" evidence="4">
    <location>
        <begin position="943"/>
        <end position="967"/>
    </location>
</feature>
<name>A0A507B353_9PEZI</name>
<evidence type="ECO:0000256" key="1">
    <source>
        <dbReference type="ARBA" id="ARBA00004123"/>
    </source>
</evidence>
<comment type="subcellular location">
    <subcellularLocation>
        <location evidence="1">Nucleus</location>
    </subcellularLocation>
</comment>
<dbReference type="PANTHER" id="PTHR31001">
    <property type="entry name" value="UNCHARACTERIZED TRANSCRIPTIONAL REGULATORY PROTEIN"/>
    <property type="match status" value="1"/>
</dbReference>
<dbReference type="Gene3D" id="4.10.240.10">
    <property type="entry name" value="Zn(2)-C6 fungal-type DNA-binding domain"/>
    <property type="match status" value="1"/>
</dbReference>
<feature type="compositionally biased region" description="Low complexity" evidence="4">
    <location>
        <begin position="119"/>
        <end position="131"/>
    </location>
</feature>
<feature type="domain" description="Zn(2)-C6 fungal-type" evidence="5">
    <location>
        <begin position="145"/>
        <end position="174"/>
    </location>
</feature>
<dbReference type="RefSeq" id="XP_030995888.1">
    <property type="nucleotide sequence ID" value="XM_031140268.1"/>
</dbReference>
<dbReference type="InParanoid" id="A0A507B353"/>
<dbReference type="SMART" id="SM00906">
    <property type="entry name" value="Fungal_trans"/>
    <property type="match status" value="1"/>
</dbReference>
<dbReference type="GO" id="GO:0008270">
    <property type="term" value="F:zinc ion binding"/>
    <property type="evidence" value="ECO:0007669"/>
    <property type="project" value="InterPro"/>
</dbReference>
<dbReference type="InterPro" id="IPR036864">
    <property type="entry name" value="Zn2-C6_fun-type_DNA-bd_sf"/>
</dbReference>
<keyword evidence="3" id="KW-0539">Nucleus</keyword>
<dbReference type="GO" id="GO:0000981">
    <property type="term" value="F:DNA-binding transcription factor activity, RNA polymerase II-specific"/>
    <property type="evidence" value="ECO:0007669"/>
    <property type="project" value="InterPro"/>
</dbReference>
<reference evidence="6 7" key="1">
    <citation type="submission" date="2019-06" db="EMBL/GenBank/DDBJ databases">
        <title>Draft genome sequence of the filamentous fungus Phialemoniopsis curvata isolated from diesel fuel.</title>
        <authorList>
            <person name="Varaljay V.A."/>
            <person name="Lyon W.J."/>
            <person name="Crouch A.L."/>
            <person name="Drake C.E."/>
            <person name="Hollomon J.M."/>
            <person name="Nadeau L.J."/>
            <person name="Nunn H.S."/>
            <person name="Stevenson B.S."/>
            <person name="Bojanowski C.L."/>
            <person name="Crookes-Goodson W.J."/>
        </authorList>
    </citation>
    <scope>NUCLEOTIDE SEQUENCE [LARGE SCALE GENOMIC DNA]</scope>
    <source>
        <strain evidence="6 7">D216</strain>
    </source>
</reference>
<dbReference type="PANTHER" id="PTHR31001:SF40">
    <property type="entry name" value="ZN(II)2CYS6 TRANSCRIPTION FACTOR (EUROFUNG)"/>
    <property type="match status" value="1"/>
</dbReference>
<feature type="compositionally biased region" description="Gly residues" evidence="4">
    <location>
        <begin position="99"/>
        <end position="118"/>
    </location>
</feature>
<keyword evidence="2" id="KW-0479">Metal-binding</keyword>
<accession>A0A507B353</accession>
<dbReference type="SMART" id="SM00066">
    <property type="entry name" value="GAL4"/>
    <property type="match status" value="1"/>
</dbReference>
<protein>
    <recommendedName>
        <fullName evidence="5">Zn(2)-C6 fungal-type domain-containing protein</fullName>
    </recommendedName>
</protein>
<evidence type="ECO:0000313" key="6">
    <source>
        <dbReference type="EMBL" id="TPX14177.1"/>
    </source>
</evidence>
<dbReference type="InterPro" id="IPR007219">
    <property type="entry name" value="XnlR_reg_dom"/>
</dbReference>
<evidence type="ECO:0000256" key="4">
    <source>
        <dbReference type="SAM" id="MobiDB-lite"/>
    </source>
</evidence>
<dbReference type="SUPFAM" id="SSF57701">
    <property type="entry name" value="Zn2/Cys6 DNA-binding domain"/>
    <property type="match status" value="1"/>
</dbReference>
<organism evidence="6 7">
    <name type="scientific">Thyridium curvatum</name>
    <dbReference type="NCBI Taxonomy" id="1093900"/>
    <lineage>
        <taxon>Eukaryota</taxon>
        <taxon>Fungi</taxon>
        <taxon>Dikarya</taxon>
        <taxon>Ascomycota</taxon>
        <taxon>Pezizomycotina</taxon>
        <taxon>Sordariomycetes</taxon>
        <taxon>Sordariomycetidae</taxon>
        <taxon>Thyridiales</taxon>
        <taxon>Thyridiaceae</taxon>
        <taxon>Thyridium</taxon>
    </lineage>
</organism>
<dbReference type="OrthoDB" id="424974at2759"/>
<dbReference type="InterPro" id="IPR050613">
    <property type="entry name" value="Sec_Metabolite_Reg"/>
</dbReference>
<dbReference type="GO" id="GO:0006351">
    <property type="term" value="P:DNA-templated transcription"/>
    <property type="evidence" value="ECO:0007669"/>
    <property type="project" value="InterPro"/>
</dbReference>
<dbReference type="Pfam" id="PF04082">
    <property type="entry name" value="Fungal_trans"/>
    <property type="match status" value="1"/>
</dbReference>
<dbReference type="STRING" id="1093900.A0A507B353"/>
<dbReference type="PROSITE" id="PS50048">
    <property type="entry name" value="ZN2_CY6_FUNGAL_2"/>
    <property type="match status" value="1"/>
</dbReference>
<dbReference type="PROSITE" id="PS00463">
    <property type="entry name" value="ZN2_CY6_FUNGAL_1"/>
    <property type="match status" value="1"/>
</dbReference>
<dbReference type="AlphaFoldDB" id="A0A507B353"/>
<gene>
    <name evidence="6" type="ORF">E0L32_000571</name>
</gene>
<feature type="region of interest" description="Disordered" evidence="4">
    <location>
        <begin position="1"/>
        <end position="137"/>
    </location>
</feature>
<feature type="region of interest" description="Disordered" evidence="4">
    <location>
        <begin position="291"/>
        <end position="336"/>
    </location>
</feature>
<dbReference type="GeneID" id="41968018"/>
<sequence length="1028" mass="112957">MERGDQAGAGHRPLAQSRSPEQGLGLSTAVAAHDHRGLSASSSGGYAPANLGGGRGVPEGAPDMAPGQPVTSAGLGLNTASTVPGSSGAARHGDAGIDLGAGSGHGSPAGMAGAGGPGTSPSASPSTAAAAPPKPIRRRMRMITSCLECRRRKLKCNKSQPCTNCLKFGRECHYLGPKLDEASQLKLTQIKEKVGSLERQLERDVVHKSGRPTGKGVFYQQRFLADEIGDDDDEERDLEITPMVTLDVTYEEDDDGEGGIPDEVIDLGIQVGRMRITERIGGLNRPRLSEELSAGLSGGGPGRSPPSQQAGAPPNRPSPPSGNAPDPGAGLPDFLRPSPAYMVPTGGFFFGQILATPSLEHFLPNRAAADRLLQQYFDAVHPVARCVHRPSFEQQYQSFWEDASLGREPRPSIQALMFAAWFSALVSMGEDVILQEFGCTKAGLVDHMKMGVETALSKANFLRTTKVDTMQAFVMYMIPLCRAEVSRAHSVLVGAAVRMAECMGLHRDGETYNLAPLETHVRRLIWHQLCFLDIRTCEAQGPKPAIRREDYDTKLPVNCEEDQLTHAVAHPQPAERWTTTLLPLVRFEINEMMRIIWMDRRRLEVRRTTLTAVLAKVENFRKRMLDKYNRFLDDQVPIQKYTKLVMHLLLCRLHAMVLHPYHTNTANPMPPRLNSVLVMSGIMIIEISIQLETDALFKAWSWYLGAYQQFQIALLLATEVYYRPNNKEADRIWACLDYVFHMDRRSTREEKGMQILHEIMSKTAVYSTWRKMRAPNDVAKAVPEKDAIKSDAGTPPFGSTAGASNLAPSQAEQAQPQAPAAYQQAQSMNKPLAIPNLKVEPGSSAMPRMQMHHQQQPQMQGIMVPPPPTEQQRLYYEDQWQSHMQMTGQNPMPPRAPSNAVFGGVSSRGEPLWGFRPPGGQGMPSTYSDQGGYEGNMPERQAMRQQQGVPQMQAPPQQQYQPQQEQLPPELPQIGAEVQAGIMDNIDWHANETATSQETLSGLFPYDPQTGELGIAGFTDPALGMKWS</sequence>
<keyword evidence="7" id="KW-1185">Reference proteome</keyword>
<dbReference type="Proteomes" id="UP000319257">
    <property type="component" value="Unassembled WGS sequence"/>
</dbReference>
<evidence type="ECO:0000256" key="3">
    <source>
        <dbReference type="ARBA" id="ARBA00023242"/>
    </source>
</evidence>
<feature type="region of interest" description="Disordered" evidence="4">
    <location>
        <begin position="780"/>
        <end position="815"/>
    </location>
</feature>
<proteinExistence type="predicted"/>
<dbReference type="CDD" id="cd12148">
    <property type="entry name" value="fungal_TF_MHR"/>
    <property type="match status" value="1"/>
</dbReference>
<evidence type="ECO:0000256" key="2">
    <source>
        <dbReference type="ARBA" id="ARBA00022723"/>
    </source>
</evidence>
<evidence type="ECO:0000313" key="7">
    <source>
        <dbReference type="Proteomes" id="UP000319257"/>
    </source>
</evidence>